<accession>A0A9P6H1X4</accession>
<protein>
    <submittedName>
        <fullName evidence="2">Uncharacterized protein</fullName>
    </submittedName>
</protein>
<feature type="transmembrane region" description="Helical" evidence="1">
    <location>
        <begin position="52"/>
        <end position="72"/>
    </location>
</feature>
<reference evidence="2 3" key="1">
    <citation type="journal article" date="2020" name="Genome Biol. Evol.">
        <title>Comparative genomics of strictly vertically transmitted, feminizing microsporidia endosymbionts of amphipod crustaceans.</title>
        <authorList>
            <person name="Cormier A."/>
            <person name="Chebbi M.A."/>
            <person name="Giraud I."/>
            <person name="Wattier R."/>
            <person name="Teixeira M."/>
            <person name="Gilbert C."/>
            <person name="Rigaud T."/>
            <person name="Cordaux R."/>
        </authorList>
    </citation>
    <scope>NUCLEOTIDE SEQUENCE [LARGE SCALE GENOMIC DNA]</scope>
    <source>
        <strain evidence="2 3">Ou3-Ou53</strain>
    </source>
</reference>
<dbReference type="EMBL" id="SBJO01000004">
    <property type="protein sequence ID" value="KAF9764934.1"/>
    <property type="molecule type" value="Genomic_DNA"/>
</dbReference>
<evidence type="ECO:0000313" key="3">
    <source>
        <dbReference type="Proteomes" id="UP000740883"/>
    </source>
</evidence>
<name>A0A9P6H1X4_9MICR</name>
<organism evidence="2 3">
    <name type="scientific">Nosema granulosis</name>
    <dbReference type="NCBI Taxonomy" id="83296"/>
    <lineage>
        <taxon>Eukaryota</taxon>
        <taxon>Fungi</taxon>
        <taxon>Fungi incertae sedis</taxon>
        <taxon>Microsporidia</taxon>
        <taxon>Nosematidae</taxon>
        <taxon>Nosema</taxon>
    </lineage>
</organism>
<keyword evidence="1" id="KW-1133">Transmembrane helix</keyword>
<evidence type="ECO:0000256" key="1">
    <source>
        <dbReference type="SAM" id="Phobius"/>
    </source>
</evidence>
<dbReference type="Proteomes" id="UP000740883">
    <property type="component" value="Unassembled WGS sequence"/>
</dbReference>
<keyword evidence="3" id="KW-1185">Reference proteome</keyword>
<proteinExistence type="predicted"/>
<feature type="transmembrane region" description="Helical" evidence="1">
    <location>
        <begin position="153"/>
        <end position="175"/>
    </location>
</feature>
<gene>
    <name evidence="2" type="ORF">NGRA_0129</name>
</gene>
<keyword evidence="1" id="KW-0472">Membrane</keyword>
<evidence type="ECO:0000313" key="2">
    <source>
        <dbReference type="EMBL" id="KAF9764934.1"/>
    </source>
</evidence>
<dbReference type="AlphaFoldDB" id="A0A9P6H1X4"/>
<comment type="caution">
    <text evidence="2">The sequence shown here is derived from an EMBL/GenBank/DDBJ whole genome shotgun (WGS) entry which is preliminary data.</text>
</comment>
<keyword evidence="1" id="KW-0812">Transmembrane</keyword>
<dbReference type="OrthoDB" id="2192887at2759"/>
<sequence>MTTTAFRNVRALISLFSLLLIVINIPLPVLLVKNYTIISIESDTLNMGYLSIFNMYKVVIICNITLGMFASCGVNSKIRMYMKVYLFITFFYLFLFLACILYVKHHYLQKLLEKFNMKAGSNISVRCLIETDLDCNMATKTCHAAMKSATDVLIHYFVLISTASLILHLLNFIFIKIATNIEIEKPEPKLPKIVTITKAGMNTQSLRQKRVLDVNANGLTPTPTPVGN</sequence>
<feature type="transmembrane region" description="Helical" evidence="1">
    <location>
        <begin position="12"/>
        <end position="32"/>
    </location>
</feature>
<feature type="transmembrane region" description="Helical" evidence="1">
    <location>
        <begin position="84"/>
        <end position="103"/>
    </location>
</feature>